<comment type="caution">
    <text evidence="2">The sequence shown here is derived from an EMBL/GenBank/DDBJ whole genome shotgun (WGS) entry which is preliminary data.</text>
</comment>
<proteinExistence type="predicted"/>
<feature type="region of interest" description="Disordered" evidence="1">
    <location>
        <begin position="215"/>
        <end position="236"/>
    </location>
</feature>
<feature type="region of interest" description="Disordered" evidence="1">
    <location>
        <begin position="915"/>
        <end position="946"/>
    </location>
</feature>
<dbReference type="AlphaFoldDB" id="A0AAN4ZIB3"/>
<protein>
    <submittedName>
        <fullName evidence="2">Uncharacterized protein</fullName>
    </submittedName>
</protein>
<dbReference type="Proteomes" id="UP001328107">
    <property type="component" value="Unassembled WGS sequence"/>
</dbReference>
<feature type="region of interest" description="Disordered" evidence="1">
    <location>
        <begin position="744"/>
        <end position="793"/>
    </location>
</feature>
<organism evidence="2 3">
    <name type="scientific">Pristionchus mayeri</name>
    <dbReference type="NCBI Taxonomy" id="1317129"/>
    <lineage>
        <taxon>Eukaryota</taxon>
        <taxon>Metazoa</taxon>
        <taxon>Ecdysozoa</taxon>
        <taxon>Nematoda</taxon>
        <taxon>Chromadorea</taxon>
        <taxon>Rhabditida</taxon>
        <taxon>Rhabditina</taxon>
        <taxon>Diplogasteromorpha</taxon>
        <taxon>Diplogasteroidea</taxon>
        <taxon>Neodiplogasteridae</taxon>
        <taxon>Pristionchus</taxon>
    </lineage>
</organism>
<sequence length="968" mass="111607">METTIVQQYWQELESCVQSDLQGRDRYVMDGNKLVMMFNNVMEEKKRMETEQIISRLMHNRNPPNEKAYNLEEAKETLRKKFRNLAVYYYNRIHVHGEQKNAEAVNNFGRVVTSSIIREWPVEIKNAENEKETLYVWDRAPLSVSLKLSSVRKPSDQYVMRVLALQEGDIGGILVGAYHETLLLPVDADDCEKESAKEMNGRAVVIEPLLEGTRNKEEISSDESSSRSRKAKRKEMEETCSKNFRDGFTYPAGDSFYSFRGKKRDDYTFGATNNKSVAFIIRNISIYDDKYRDTVAQRYFMESHFAFEFANSLHIKTENYNNHVRSMSFEAASNASTHWEKSMGAIWNILYEYFERREQLTETERTSKGEILIWAHVKDMVINFINCRSKFDVRKLSNAELRTVTRMILGIRLSRMNDSVTENQGLVKKKNSKSNSKEWMLNEPERKEKVLLDMGIQEAVEIEEGKTFTQTINKLFSRLEPKKVEKMRLTDFENHIMDLSRDLPLPLEGTSVYSWLHGVSEMVAGSCLHKNPRLSVKMFNNCQITLNYEESAYRIIDHHISVSRNKMSTTSIVPPDAIMLRVHEKDNCSLTIHFIRPTSVQNESNSRQYGLIDGKSLKEYTEHISATTKPSQLEIAIREGIVYNKDKKLRGMYAYLKTGYLRTFGHILEVNPTNDQRRTITIRNLYNSGEEDNTAPVYPVNINPAELEKNQINPIIGPITIAEQSTRNDERYSMAPTVVQMMGNVTIGSSNTSNTRKKTKSKKASSSASPGSMQQQKKSPFMQLDSPTTHQLQISPPIQPMMEFENTNPTTSMWSATASTRTVQMPESSLMQQPAFVQQYPSPMDMNQPPYSQEPLHHMHQVYHPPYPSMPQQPQHMIMQNATHLGQQIQQPHYSQQVYSNYQQAHYDGQLALNQPPFDYYQQPIDNSSHSNFYTNSGYEQSPQESLGVNNEYVQDHDQANHGAHGSW</sequence>
<keyword evidence="3" id="KW-1185">Reference proteome</keyword>
<evidence type="ECO:0000313" key="3">
    <source>
        <dbReference type="Proteomes" id="UP001328107"/>
    </source>
</evidence>
<evidence type="ECO:0000313" key="2">
    <source>
        <dbReference type="EMBL" id="GMR39611.1"/>
    </source>
</evidence>
<feature type="compositionally biased region" description="Polar residues" evidence="1">
    <location>
        <begin position="924"/>
        <end position="946"/>
    </location>
</feature>
<name>A0AAN4ZIB3_9BILA</name>
<reference evidence="3" key="1">
    <citation type="submission" date="2022-10" db="EMBL/GenBank/DDBJ databases">
        <title>Genome assembly of Pristionchus species.</title>
        <authorList>
            <person name="Yoshida K."/>
            <person name="Sommer R.J."/>
        </authorList>
    </citation>
    <scope>NUCLEOTIDE SEQUENCE [LARGE SCALE GENOMIC DNA]</scope>
    <source>
        <strain evidence="3">RS5460</strain>
    </source>
</reference>
<gene>
    <name evidence="2" type="ORF">PMAYCL1PPCAC_09806</name>
</gene>
<dbReference type="EMBL" id="BTRK01000002">
    <property type="protein sequence ID" value="GMR39611.1"/>
    <property type="molecule type" value="Genomic_DNA"/>
</dbReference>
<evidence type="ECO:0000256" key="1">
    <source>
        <dbReference type="SAM" id="MobiDB-lite"/>
    </source>
</evidence>
<accession>A0AAN4ZIB3</accession>